<accession>A0AA48MA13</accession>
<dbReference type="KEGG" id="bayd:BSPP4475_08570"/>
<proteinExistence type="predicted"/>
<keyword evidence="2" id="KW-1185">Reference proteome</keyword>
<sequence>MFSLQVIVPPQADPSSVPYRASTLAKRLRALHHTVRLDDDNQHAYDFFLDPKRLTACRLEAERTLNQMEEGSRLSTLREEYLYYRTGRALLYGANLPKQVEHAWSVLQNRGSSVAQREEAKRIVQHALEVAGLSAFPSLISLHDLNLPYSSESSEQCRRAAVDDAVNPYVPFWRERVGQIKSDRPDAVILWIEVDQQVIPSLTLARMLKEAAVSAEIVLAGPFAQFISRALGGSNPWKEWIDTLACGPGLFSGITVQEQPLLAEGTDSPDLWTLEGLPLDRYLGQPPVAVLPLVEDDPFFDGKGDKETIAGLYQRMRALSQRKPTLRFYLSTPLIPEWLCELARLMEADGFRPAWGSLVSYGTWLSAEQAAQLAAAGCEFLHFELKGFLGYPDQHTAKQQMTDSWRNARAAGCSVLLSVVFGHPLSDPRDFEAFVSFLNEHQFAYDRLVRFQLFRLTPGSRFWNDPAAYGIVEIGEAERERDLKRHFPFVSRYGVNSADLYPLAADFIAGLKRRAGDLPTTALKLDDWAFRGEGRSAVSQQANQLPDEGGEAVLQLSPDVEARRFSYPFGTLEQRWRTFLIGQTPWPEAEPLQQSLTYVVYRNDRGKMSVVNSAVFNVIELCRQPVKEAELLAKFPARQAESLRSLLRKWKKEGMVRVYAESAAALSD</sequence>
<protein>
    <submittedName>
        <fullName evidence="1">Radical SAM protein</fullName>
    </submittedName>
</protein>
<evidence type="ECO:0000313" key="2">
    <source>
        <dbReference type="Proteomes" id="UP001189619"/>
    </source>
</evidence>
<dbReference type="EMBL" id="OY569118">
    <property type="protein sequence ID" value="CAJ1002367.1"/>
    <property type="molecule type" value="Genomic_DNA"/>
</dbReference>
<evidence type="ECO:0000313" key="1">
    <source>
        <dbReference type="EMBL" id="CAJ1002367.1"/>
    </source>
</evidence>
<gene>
    <name evidence="1" type="ORF">BSPP4475_08570</name>
</gene>
<dbReference type="InterPro" id="IPR058240">
    <property type="entry name" value="rSAM_sf"/>
</dbReference>
<dbReference type="SUPFAM" id="SSF102114">
    <property type="entry name" value="Radical SAM enzymes"/>
    <property type="match status" value="1"/>
</dbReference>
<reference evidence="1" key="1">
    <citation type="submission" date="2023-07" db="EMBL/GenBank/DDBJ databases">
        <authorList>
            <person name="Ivanov I."/>
            <person name="Teneva D."/>
            <person name="Stoikov I."/>
        </authorList>
    </citation>
    <scope>NUCLEOTIDE SEQUENCE</scope>
    <source>
        <strain evidence="1">4475</strain>
    </source>
</reference>
<dbReference type="RefSeq" id="WP_304415420.1">
    <property type="nucleotide sequence ID" value="NZ_OY569118.1"/>
</dbReference>
<dbReference type="Proteomes" id="UP001189619">
    <property type="component" value="Chromosome"/>
</dbReference>
<dbReference type="AlphaFoldDB" id="A0AA48MA13"/>
<name>A0AA48MA13_9BACL</name>
<organism evidence="1 2">
    <name type="scientific">Brevibacillus aydinogluensis</name>
    <dbReference type="NCBI Taxonomy" id="927786"/>
    <lineage>
        <taxon>Bacteria</taxon>
        <taxon>Bacillati</taxon>
        <taxon>Bacillota</taxon>
        <taxon>Bacilli</taxon>
        <taxon>Bacillales</taxon>
        <taxon>Paenibacillaceae</taxon>
        <taxon>Brevibacillus</taxon>
    </lineage>
</organism>